<sequence>MEITCDPAKDRLNVAQHGLSFEDFAGFDTDPEIRVDDRFDYGEIRYRAFGRIDGQGHCIVFTQTDDGFRLISFRRAHEKEMRRYEQA</sequence>
<dbReference type="Proteomes" id="UP000258016">
    <property type="component" value="Chromosome"/>
</dbReference>
<gene>
    <name evidence="1" type="ORF">B5J99_04025</name>
</gene>
<dbReference type="InterPro" id="IPR007460">
    <property type="entry name" value="BrnT_toxin"/>
</dbReference>
<proteinExistence type="predicted"/>
<dbReference type="Gene3D" id="3.10.450.530">
    <property type="entry name" value="Ribonuclease toxin, BrnT, of type II toxin-antitoxin system"/>
    <property type="match status" value="1"/>
</dbReference>
<dbReference type="Pfam" id="PF04365">
    <property type="entry name" value="BrnT_toxin"/>
    <property type="match status" value="1"/>
</dbReference>
<evidence type="ECO:0000313" key="1">
    <source>
        <dbReference type="EMBL" id="ASR50744.1"/>
    </source>
</evidence>
<dbReference type="EMBL" id="CP020083">
    <property type="protein sequence ID" value="ASR50744.1"/>
    <property type="molecule type" value="Genomic_DNA"/>
</dbReference>
<dbReference type="GeneID" id="303484739"/>
<protein>
    <recommendedName>
        <fullName evidence="3">BrnT family toxin</fullName>
    </recommendedName>
</protein>
<reference evidence="1 2" key="1">
    <citation type="submission" date="2017-03" db="EMBL/GenBank/DDBJ databases">
        <title>Complete genome sequence of Blastomonas fulva degrading microcsystin LR.</title>
        <authorList>
            <person name="Lee H.-g."/>
            <person name="Jin L."/>
            <person name="oh H.-M."/>
        </authorList>
    </citation>
    <scope>NUCLEOTIDE SEQUENCE [LARGE SCALE GENOMIC DNA]</scope>
    <source>
        <strain evidence="1 2">T2</strain>
    </source>
</reference>
<evidence type="ECO:0008006" key="3">
    <source>
        <dbReference type="Google" id="ProtNLM"/>
    </source>
</evidence>
<organism evidence="1 2">
    <name type="scientific">Blastomonas fulva</name>
    <dbReference type="NCBI Taxonomy" id="1550728"/>
    <lineage>
        <taxon>Bacteria</taxon>
        <taxon>Pseudomonadati</taxon>
        <taxon>Pseudomonadota</taxon>
        <taxon>Alphaproteobacteria</taxon>
        <taxon>Sphingomonadales</taxon>
        <taxon>Sphingomonadaceae</taxon>
        <taxon>Blastomonas</taxon>
    </lineage>
</organism>
<name>A0ABM6M495_9SPHN</name>
<keyword evidence="2" id="KW-1185">Reference proteome</keyword>
<evidence type="ECO:0000313" key="2">
    <source>
        <dbReference type="Proteomes" id="UP000258016"/>
    </source>
</evidence>
<dbReference type="RefSeq" id="WP_117351558.1">
    <property type="nucleotide sequence ID" value="NZ_CP020083.1"/>
</dbReference>
<dbReference type="InterPro" id="IPR038573">
    <property type="entry name" value="BrnT_sf"/>
</dbReference>
<accession>A0ABM6M495</accession>